<evidence type="ECO:0000256" key="2">
    <source>
        <dbReference type="ARBA" id="ARBA00023043"/>
    </source>
</evidence>
<dbReference type="GO" id="GO:0004842">
    <property type="term" value="F:ubiquitin-protein transferase activity"/>
    <property type="evidence" value="ECO:0007669"/>
    <property type="project" value="TreeGrafter"/>
</dbReference>
<keyword evidence="1" id="KW-0677">Repeat</keyword>
<dbReference type="SMART" id="SM00248">
    <property type="entry name" value="ANK"/>
    <property type="match status" value="4"/>
</dbReference>
<feature type="repeat" description="ANK" evidence="3">
    <location>
        <begin position="124"/>
        <end position="156"/>
    </location>
</feature>
<dbReference type="EMBL" id="FTOU01000001">
    <property type="protein sequence ID" value="SIS58635.1"/>
    <property type="molecule type" value="Genomic_DNA"/>
</dbReference>
<dbReference type="Pfam" id="PF00023">
    <property type="entry name" value="Ank"/>
    <property type="match status" value="1"/>
</dbReference>
<protein>
    <submittedName>
        <fullName evidence="5">Ankyrin repeat domain-containing protein</fullName>
    </submittedName>
</protein>
<gene>
    <name evidence="5" type="ORF">JHX88_02865</name>
    <name evidence="4" type="ORF">SAMN05421772_101648</name>
</gene>
<reference evidence="5 7" key="2">
    <citation type="submission" date="2021-01" db="EMBL/GenBank/DDBJ databases">
        <title>Biogeographic distribution of Paracoccus.</title>
        <authorList>
            <person name="Hollensteiner J."/>
            <person name="Leineberger J."/>
            <person name="Brinkhoff T."/>
            <person name="Daniel R."/>
        </authorList>
    </citation>
    <scope>NUCLEOTIDE SEQUENCE [LARGE SCALE GENOMIC DNA]</scope>
    <source>
        <strain evidence="5 7">DSM 18447</strain>
    </source>
</reference>
<feature type="repeat" description="ANK" evidence="3">
    <location>
        <begin position="58"/>
        <end position="90"/>
    </location>
</feature>
<reference evidence="4 6" key="1">
    <citation type="submission" date="2017-01" db="EMBL/GenBank/DDBJ databases">
        <authorList>
            <person name="Varghese N."/>
            <person name="Submissions S."/>
        </authorList>
    </citation>
    <scope>NUCLEOTIDE SEQUENCE [LARGE SCALE GENOMIC DNA]</scope>
    <source>
        <strain evidence="4 6">DSM 18447</strain>
    </source>
</reference>
<keyword evidence="7" id="KW-1185">Reference proteome</keyword>
<name>A0AA45W1N8_9RHOB</name>
<evidence type="ECO:0000313" key="6">
    <source>
        <dbReference type="Proteomes" id="UP000186216"/>
    </source>
</evidence>
<dbReference type="PANTHER" id="PTHR24171:SF8">
    <property type="entry name" value="BRCA1-ASSOCIATED RING DOMAIN PROTEIN 1"/>
    <property type="match status" value="1"/>
</dbReference>
<dbReference type="SUPFAM" id="SSF48403">
    <property type="entry name" value="Ankyrin repeat"/>
    <property type="match status" value="1"/>
</dbReference>
<dbReference type="PANTHER" id="PTHR24171">
    <property type="entry name" value="ANKYRIN REPEAT DOMAIN-CONTAINING PROTEIN 39-RELATED"/>
    <property type="match status" value="1"/>
</dbReference>
<dbReference type="GO" id="GO:0085020">
    <property type="term" value="P:protein K6-linked ubiquitination"/>
    <property type="evidence" value="ECO:0007669"/>
    <property type="project" value="TreeGrafter"/>
</dbReference>
<dbReference type="AlphaFoldDB" id="A0AA45W1N8"/>
<evidence type="ECO:0000256" key="1">
    <source>
        <dbReference type="ARBA" id="ARBA00022737"/>
    </source>
</evidence>
<dbReference type="Gene3D" id="1.25.40.20">
    <property type="entry name" value="Ankyrin repeat-containing domain"/>
    <property type="match status" value="1"/>
</dbReference>
<dbReference type="RefSeq" id="WP_084202765.1">
    <property type="nucleotide sequence ID" value="NZ_CP067140.1"/>
</dbReference>
<dbReference type="PROSITE" id="PS50297">
    <property type="entry name" value="ANK_REP_REGION"/>
    <property type="match status" value="2"/>
</dbReference>
<feature type="repeat" description="ANK" evidence="3">
    <location>
        <begin position="195"/>
        <end position="221"/>
    </location>
</feature>
<dbReference type="InterPro" id="IPR036770">
    <property type="entry name" value="Ankyrin_rpt-contain_sf"/>
</dbReference>
<accession>A0AA45W1N8</accession>
<keyword evidence="2 3" id="KW-0040">ANK repeat</keyword>
<organism evidence="4 6">
    <name type="scientific">Paracoccus saliphilus</name>
    <dbReference type="NCBI Taxonomy" id="405559"/>
    <lineage>
        <taxon>Bacteria</taxon>
        <taxon>Pseudomonadati</taxon>
        <taxon>Pseudomonadota</taxon>
        <taxon>Alphaproteobacteria</taxon>
        <taxon>Rhodobacterales</taxon>
        <taxon>Paracoccaceae</taxon>
        <taxon>Paracoccus</taxon>
    </lineage>
</organism>
<dbReference type="Proteomes" id="UP000186216">
    <property type="component" value="Unassembled WGS sequence"/>
</dbReference>
<evidence type="ECO:0000256" key="3">
    <source>
        <dbReference type="PROSITE-ProRule" id="PRU00023"/>
    </source>
</evidence>
<proteinExistence type="predicted"/>
<dbReference type="Pfam" id="PF12796">
    <property type="entry name" value="Ank_2"/>
    <property type="match status" value="1"/>
</dbReference>
<dbReference type="Proteomes" id="UP001215549">
    <property type="component" value="Chromosome"/>
</dbReference>
<evidence type="ECO:0000313" key="5">
    <source>
        <dbReference type="EMBL" id="WCR03727.1"/>
    </source>
</evidence>
<dbReference type="EMBL" id="CP067140">
    <property type="protein sequence ID" value="WCR03727.1"/>
    <property type="molecule type" value="Genomic_DNA"/>
</dbReference>
<dbReference type="InterPro" id="IPR002110">
    <property type="entry name" value="Ankyrin_rpt"/>
</dbReference>
<evidence type="ECO:0000313" key="7">
    <source>
        <dbReference type="Proteomes" id="UP001215549"/>
    </source>
</evidence>
<dbReference type="PROSITE" id="PS50088">
    <property type="entry name" value="ANK_REPEAT"/>
    <property type="match status" value="3"/>
</dbReference>
<evidence type="ECO:0000313" key="4">
    <source>
        <dbReference type="EMBL" id="SIS58635.1"/>
    </source>
</evidence>
<sequence length="221" mass="23498">MQRLWGIITLLTLMLAVLPFAARGQDMGDWFKAAASGDIAAIQAELTQGTDIDLRNTKGETALLVATRHNRVEAVRLLIEAGADVNAQDDILDSAYLYAGASGYLEILEMTLAHGADLASTNRFDGTALIPAAERGHVETVARLIEAGVDIDHVNKLGWTALLEAIILSDGGTRHQQIVDLLIRAGANVNLPDGDGVSPLQHARNRGYDQIEALLLAAGAS</sequence>